<protein>
    <submittedName>
        <fullName evidence="2">Uncharacterized protein</fullName>
    </submittedName>
</protein>
<evidence type="ECO:0000313" key="2">
    <source>
        <dbReference type="EMBL" id="KAJ7070433.1"/>
    </source>
</evidence>
<reference evidence="2" key="1">
    <citation type="submission" date="2023-03" db="EMBL/GenBank/DDBJ databases">
        <title>Massive genome expansion in bonnet fungi (Mycena s.s.) driven by repeated elements and novel gene families across ecological guilds.</title>
        <authorList>
            <consortium name="Lawrence Berkeley National Laboratory"/>
            <person name="Harder C.B."/>
            <person name="Miyauchi S."/>
            <person name="Viragh M."/>
            <person name="Kuo A."/>
            <person name="Thoen E."/>
            <person name="Andreopoulos B."/>
            <person name="Lu D."/>
            <person name="Skrede I."/>
            <person name="Drula E."/>
            <person name="Henrissat B."/>
            <person name="Morin E."/>
            <person name="Kohler A."/>
            <person name="Barry K."/>
            <person name="LaButti K."/>
            <person name="Morin E."/>
            <person name="Salamov A."/>
            <person name="Lipzen A."/>
            <person name="Mereny Z."/>
            <person name="Hegedus B."/>
            <person name="Baldrian P."/>
            <person name="Stursova M."/>
            <person name="Weitz H."/>
            <person name="Taylor A."/>
            <person name="Grigoriev I.V."/>
            <person name="Nagy L.G."/>
            <person name="Martin F."/>
            <person name="Kauserud H."/>
        </authorList>
    </citation>
    <scope>NUCLEOTIDE SEQUENCE</scope>
    <source>
        <strain evidence="2">CBHHK173m</strain>
    </source>
</reference>
<evidence type="ECO:0000313" key="3">
    <source>
        <dbReference type="Proteomes" id="UP001222325"/>
    </source>
</evidence>
<proteinExistence type="predicted"/>
<name>A0AAD6TS82_9AGAR</name>
<comment type="caution">
    <text evidence="2">The sequence shown here is derived from an EMBL/GenBank/DDBJ whole genome shotgun (WGS) entry which is preliminary data.</text>
</comment>
<accession>A0AAD6TS82</accession>
<dbReference type="AlphaFoldDB" id="A0AAD6TS82"/>
<feature type="compositionally biased region" description="Basic and acidic residues" evidence="1">
    <location>
        <begin position="285"/>
        <end position="299"/>
    </location>
</feature>
<keyword evidence="3" id="KW-1185">Reference proteome</keyword>
<evidence type="ECO:0000256" key="1">
    <source>
        <dbReference type="SAM" id="MobiDB-lite"/>
    </source>
</evidence>
<organism evidence="2 3">
    <name type="scientific">Mycena belliarum</name>
    <dbReference type="NCBI Taxonomy" id="1033014"/>
    <lineage>
        <taxon>Eukaryota</taxon>
        <taxon>Fungi</taxon>
        <taxon>Dikarya</taxon>
        <taxon>Basidiomycota</taxon>
        <taxon>Agaricomycotina</taxon>
        <taxon>Agaricomycetes</taxon>
        <taxon>Agaricomycetidae</taxon>
        <taxon>Agaricales</taxon>
        <taxon>Marasmiineae</taxon>
        <taxon>Mycenaceae</taxon>
        <taxon>Mycena</taxon>
    </lineage>
</organism>
<sequence>MSVLAPTTVTTAASLQATFNPAAQMYKALLFATGEPAPFIVQVSIPAVTLPGAPLGGLQYMPWLTGTATAGPANHSYLELAVFLDGRDRETMTVIMTDQDHPPHLVLPRNKCIENVTGVGTKWNGNVLVVRHDAGRLADVKHEHIRPILESIAILIRAELSGAKSAMSLKGSALQPNTWQGPNLCQISADLFKMSHFLDVNAPDDDAPPAYSALEDDEDATLVGTDTGAPAEDCACSVDHNTGARTSTGDNRSVTAVYGFEGGSYPGDGEFDALALYAAADDSSGGDRFESRAAAEDRPGAPIRPAPSRTFARVGRVLRSVGRRLRRFFPK</sequence>
<feature type="region of interest" description="Disordered" evidence="1">
    <location>
        <begin position="283"/>
        <end position="307"/>
    </location>
</feature>
<dbReference type="EMBL" id="JARJCN010000129">
    <property type="protein sequence ID" value="KAJ7070433.1"/>
    <property type="molecule type" value="Genomic_DNA"/>
</dbReference>
<dbReference type="Proteomes" id="UP001222325">
    <property type="component" value="Unassembled WGS sequence"/>
</dbReference>
<gene>
    <name evidence="2" type="ORF">B0H15DRAFT_957689</name>
</gene>